<feature type="domain" description="Fibronectin type-III" evidence="7">
    <location>
        <begin position="522"/>
        <end position="617"/>
    </location>
</feature>
<gene>
    <name evidence="9" type="primary">LOC106468400</name>
</gene>
<keyword evidence="4" id="KW-0812">Transmembrane</keyword>
<reference evidence="9" key="1">
    <citation type="submission" date="2025-08" db="UniProtKB">
        <authorList>
            <consortium name="RefSeq"/>
        </authorList>
    </citation>
    <scope>IDENTIFICATION</scope>
    <source>
        <tissue evidence="9">Muscle</tissue>
    </source>
</reference>
<protein>
    <submittedName>
        <fullName evidence="9">Roundabout homolog 1-like isoform X1</fullName>
    </submittedName>
</protein>
<dbReference type="InterPro" id="IPR013783">
    <property type="entry name" value="Ig-like_fold"/>
</dbReference>
<dbReference type="InterPro" id="IPR003599">
    <property type="entry name" value="Ig_sub"/>
</dbReference>
<keyword evidence="4" id="KW-1133">Transmembrane helix</keyword>
<feature type="compositionally biased region" description="Polar residues" evidence="3">
    <location>
        <begin position="1003"/>
        <end position="1015"/>
    </location>
</feature>
<dbReference type="Pfam" id="PF13927">
    <property type="entry name" value="Ig_3"/>
    <property type="match status" value="2"/>
</dbReference>
<feature type="region of interest" description="Disordered" evidence="3">
    <location>
        <begin position="1474"/>
        <end position="1501"/>
    </location>
</feature>
<dbReference type="SMART" id="SM00408">
    <property type="entry name" value="IGc2"/>
    <property type="match status" value="5"/>
</dbReference>
<keyword evidence="1" id="KW-0677">Repeat</keyword>
<evidence type="ECO:0000256" key="4">
    <source>
        <dbReference type="SAM" id="Phobius"/>
    </source>
</evidence>
<name>A0ABM1TB08_LIMPO</name>
<feature type="compositionally biased region" description="Basic and acidic residues" evidence="3">
    <location>
        <begin position="1477"/>
        <end position="1491"/>
    </location>
</feature>
<dbReference type="SUPFAM" id="SSF48726">
    <property type="entry name" value="Immunoglobulin"/>
    <property type="match status" value="5"/>
</dbReference>
<feature type="region of interest" description="Disordered" evidence="3">
    <location>
        <begin position="1045"/>
        <end position="1064"/>
    </location>
</feature>
<organism evidence="8 9">
    <name type="scientific">Limulus polyphemus</name>
    <name type="common">Atlantic horseshoe crab</name>
    <dbReference type="NCBI Taxonomy" id="6850"/>
    <lineage>
        <taxon>Eukaryota</taxon>
        <taxon>Metazoa</taxon>
        <taxon>Ecdysozoa</taxon>
        <taxon>Arthropoda</taxon>
        <taxon>Chelicerata</taxon>
        <taxon>Merostomata</taxon>
        <taxon>Xiphosura</taxon>
        <taxon>Limulidae</taxon>
        <taxon>Limulus</taxon>
    </lineage>
</organism>
<feature type="compositionally biased region" description="Low complexity" evidence="3">
    <location>
        <begin position="1405"/>
        <end position="1421"/>
    </location>
</feature>
<evidence type="ECO:0000256" key="5">
    <source>
        <dbReference type="SAM" id="SignalP"/>
    </source>
</evidence>
<dbReference type="SMART" id="SM00406">
    <property type="entry name" value="IGv"/>
    <property type="match status" value="3"/>
</dbReference>
<dbReference type="CDD" id="cd00063">
    <property type="entry name" value="FN3"/>
    <property type="match status" value="3"/>
</dbReference>
<feature type="compositionally biased region" description="Polar residues" evidence="3">
    <location>
        <begin position="1046"/>
        <end position="1058"/>
    </location>
</feature>
<feature type="compositionally biased region" description="Polar residues" evidence="3">
    <location>
        <begin position="1369"/>
        <end position="1379"/>
    </location>
</feature>
<evidence type="ECO:0000256" key="1">
    <source>
        <dbReference type="ARBA" id="ARBA00022737"/>
    </source>
</evidence>
<dbReference type="InterPro" id="IPR036116">
    <property type="entry name" value="FN3_sf"/>
</dbReference>
<dbReference type="PROSITE" id="PS50835">
    <property type="entry name" value="IG_LIKE"/>
    <property type="match status" value="5"/>
</dbReference>
<evidence type="ECO:0000313" key="9">
    <source>
        <dbReference type="RefSeq" id="XP_022253064.1"/>
    </source>
</evidence>
<feature type="domain" description="Ig-like" evidence="6">
    <location>
        <begin position="224"/>
        <end position="308"/>
    </location>
</feature>
<dbReference type="PANTHER" id="PTHR44170">
    <property type="entry name" value="PROTEIN SIDEKICK"/>
    <property type="match status" value="1"/>
</dbReference>
<keyword evidence="8" id="KW-1185">Reference proteome</keyword>
<dbReference type="SUPFAM" id="SSF49265">
    <property type="entry name" value="Fibronectin type III"/>
    <property type="match status" value="2"/>
</dbReference>
<feature type="domain" description="Fibronectin type-III" evidence="7">
    <location>
        <begin position="637"/>
        <end position="732"/>
    </location>
</feature>
<feature type="region of interest" description="Disordered" evidence="3">
    <location>
        <begin position="1003"/>
        <end position="1023"/>
    </location>
</feature>
<feature type="domain" description="Ig-like" evidence="6">
    <location>
        <begin position="313"/>
        <end position="398"/>
    </location>
</feature>
<dbReference type="Pfam" id="PF00041">
    <property type="entry name" value="fn3"/>
    <property type="match status" value="2"/>
</dbReference>
<dbReference type="RefSeq" id="XP_022253064.1">
    <property type="nucleotide sequence ID" value="XM_022397356.1"/>
</dbReference>
<feature type="domain" description="Ig-like" evidence="6">
    <location>
        <begin position="131"/>
        <end position="219"/>
    </location>
</feature>
<feature type="domain" description="Fibronectin type-III" evidence="7">
    <location>
        <begin position="737"/>
        <end position="831"/>
    </location>
</feature>
<feature type="signal peptide" evidence="5">
    <location>
        <begin position="1"/>
        <end position="26"/>
    </location>
</feature>
<keyword evidence="2" id="KW-1015">Disulfide bond</keyword>
<sequence length="1501" mass="164900">MCSTLFMVISALWGLLLLPRITLASASQSRAPRITEHPRDLLVKKQQPAKLNCKADGVPTPVIEWYHNGKLVEGTSNRIMLVNGVGVALFFLHVLHGKRDQDTGTYWCVARNHLGEARSRNATLEVAILRDDFRANPRDIQVAREDSATLECAPPRGHPDPKVSWEKNGLPVDSEGGRVRITGSGNLVIEDVRQTDQGKYVCIAENMAGVRNSSPAILSVRVKPYFIKEPEDVLALSNQNVDIACLVDGDPTPTVTWHRRDGKMPIGRAQIQKNKSLRITQVRTEDEGLYMCEAENAVGIASGSATLTVHSQPSFAVKPKNQRVGLNGIAKFECVASGNPPPSIFWTKEGNQALMFPENSYGRFSVTSLGTLIISGVIKEDKGYYVCSALSVVASTMTKAHLDVIAVADLPPPIIRLGPANQTLPQNTMAMLPCEAEGIPGPNIQWFFKSASVDVNNPRFSILDSGTLQIDDLQPLDSGLYTCTASSESGETSWSATLSVESPRNPNAIFHRMFDPSTFPGPPGKPTAINVTETAITLRWLRSSKLGDSPLIGYTVEYYSSDLKRGWMVAARRVKRESFVVHNLRPDSHYVFLVRAENSHGLSVPSEISDVICTLGLPSHILPEYDLEEARYYLSTSIVKLKDARAISSTAVKLMWEIQSNLGYVEGFYIRFRDSSGRSQKYNMITVLNGAATSYVLTDLRKFTKYEFFLVPFYKSVEGPPSNSRKAQTLEDVPSAPPDNLNVKLKNLTVAVISWSSPPPQYRNGILQGYNIHILKNTSQLHSNITTNGTTTLITVYNLTAGHKYSVKAVAFTSVGNGPFSAPVALVMDSSYLNDQHDSGPASTSLTSSIHDTLQQPWFIALIGGILCLLLSIFFIVLFLCRRMAWKKALEAHLPVAAHKSEDVRAGVSNHEALWINHTWHPTDGKTGQNISESKLLNKETSANDLNYASVYSPLQYEVNGSDYAEVDSHSMTTFYKKGSSSVPAPYATTTLINPSSYKTCTGSFKDQRSSGASDDTSRKSERMIDVEPFRMGEDHLMEQLLDPTRQASPASESGSYTTDEHGVPVKKKRLKAIRANPNVPVVNWADLIPPPPDRPPSEAGSSAGIPSVHRGPFSADNRVLKSQVSGYSQIPGWPFYNPRIFQSPTGSYQSVPSMRGTPPQTGSNSMDRTMTPTIKMGTCIPGFPFPHERTSPAPSCSTHYQHHLMDRAIQSSLPSLISEPHSVSPMGGRMMTNQNRPHPYLQRNGTGDYEVGPSDRYTVEEPGDYELPNGQHTPESSVAEETDYAPNFAALPPWTSTTDQSNSSCTSARSSSVSSSDGYFYAEADFASAVARAAQNAGYMVDGTMVTNPTNGLGKKQISRQRAPRPTSPYSTDSSVSATIPHRSEYPKHRKKQLHSDNKTGARPQPNSQQTTSTQHSGPSRLYDLPSDDPARSKDSTPIHNGVDMSNKNRREIINCDVTQETPKSEVINNVPFAHTTKERFENKSTESRPQEPIYQDKLI</sequence>
<dbReference type="PROSITE" id="PS50853">
    <property type="entry name" value="FN3"/>
    <property type="match status" value="3"/>
</dbReference>
<feature type="compositionally biased region" description="Low complexity" evidence="3">
    <location>
        <begin position="1302"/>
        <end position="1316"/>
    </location>
</feature>
<evidence type="ECO:0000259" key="6">
    <source>
        <dbReference type="PROSITE" id="PS50835"/>
    </source>
</evidence>
<proteinExistence type="predicted"/>
<dbReference type="InterPro" id="IPR007110">
    <property type="entry name" value="Ig-like_dom"/>
</dbReference>
<feature type="region of interest" description="Disordered" evidence="3">
    <location>
        <begin position="1147"/>
        <end position="1167"/>
    </location>
</feature>
<dbReference type="InterPro" id="IPR003961">
    <property type="entry name" value="FN3_dom"/>
</dbReference>
<keyword evidence="5" id="KW-0732">Signal</keyword>
<feature type="region of interest" description="Disordered" evidence="3">
    <location>
        <begin position="1236"/>
        <end position="1316"/>
    </location>
</feature>
<dbReference type="InterPro" id="IPR036179">
    <property type="entry name" value="Ig-like_dom_sf"/>
</dbReference>
<evidence type="ECO:0000256" key="2">
    <source>
        <dbReference type="ARBA" id="ARBA00023157"/>
    </source>
</evidence>
<evidence type="ECO:0000256" key="3">
    <source>
        <dbReference type="SAM" id="MobiDB-lite"/>
    </source>
</evidence>
<feature type="domain" description="Ig-like" evidence="6">
    <location>
        <begin position="32"/>
        <end position="125"/>
    </location>
</feature>
<dbReference type="InterPro" id="IPR013098">
    <property type="entry name" value="Ig_I-set"/>
</dbReference>
<feature type="domain" description="Ig-like" evidence="6">
    <location>
        <begin position="412"/>
        <end position="499"/>
    </location>
</feature>
<accession>A0ABM1TB08</accession>
<dbReference type="Pfam" id="PF07679">
    <property type="entry name" value="I-set"/>
    <property type="match status" value="3"/>
</dbReference>
<feature type="transmembrane region" description="Helical" evidence="4">
    <location>
        <begin position="858"/>
        <end position="881"/>
    </location>
</feature>
<feature type="chain" id="PRO_5045861186" evidence="5">
    <location>
        <begin position="27"/>
        <end position="1501"/>
    </location>
</feature>
<evidence type="ECO:0000259" key="7">
    <source>
        <dbReference type="PROSITE" id="PS50853"/>
    </source>
</evidence>
<dbReference type="PANTHER" id="PTHR44170:SF60">
    <property type="entry name" value="ROUNDABOUT HOMOLOG 1"/>
    <property type="match status" value="1"/>
</dbReference>
<feature type="region of interest" description="Disordered" evidence="3">
    <location>
        <begin position="1350"/>
        <end position="1451"/>
    </location>
</feature>
<keyword evidence="4" id="KW-0472">Membrane</keyword>
<dbReference type="SMART" id="SM00060">
    <property type="entry name" value="FN3"/>
    <property type="match status" value="3"/>
</dbReference>
<feature type="region of interest" description="Disordered" evidence="3">
    <location>
        <begin position="1085"/>
        <end position="1111"/>
    </location>
</feature>
<dbReference type="Proteomes" id="UP000694941">
    <property type="component" value="Unplaced"/>
</dbReference>
<dbReference type="GeneID" id="106468400"/>
<dbReference type="InterPro" id="IPR013106">
    <property type="entry name" value="Ig_V-set"/>
</dbReference>
<dbReference type="InterPro" id="IPR003598">
    <property type="entry name" value="Ig_sub2"/>
</dbReference>
<dbReference type="SMART" id="SM00409">
    <property type="entry name" value="IG"/>
    <property type="match status" value="5"/>
</dbReference>
<evidence type="ECO:0000313" key="8">
    <source>
        <dbReference type="Proteomes" id="UP000694941"/>
    </source>
</evidence>
<dbReference type="Gene3D" id="2.60.40.10">
    <property type="entry name" value="Immunoglobulins"/>
    <property type="match status" value="8"/>
</dbReference>